<dbReference type="InterPro" id="IPR019587">
    <property type="entry name" value="Polyketide_cyclase/dehydratase"/>
</dbReference>
<comment type="caution">
    <text evidence="1">The sequence shown here is derived from an EMBL/GenBank/DDBJ whole genome shotgun (WGS) entry which is preliminary data.</text>
</comment>
<dbReference type="SUPFAM" id="SSF55961">
    <property type="entry name" value="Bet v1-like"/>
    <property type="match status" value="1"/>
</dbReference>
<sequence length="151" mass="17737">MPQAQASIVIARDPDTIFAITNDIARWPELFKEYSKATVLSFERSGRFARIEFELTNAEGETWQSWRILDYEKREAIAQRGNPKFPFFYMHLTWTYEPVDGGVLMTWTQDFEMDPKAPVTNEQVLARMTNHMQENQKHFKEVLESMPEAAR</sequence>
<dbReference type="OrthoDB" id="156693at2"/>
<gene>
    <name evidence="1" type="ORF">KDAU_72480</name>
</gene>
<organism evidence="1 2">
    <name type="scientific">Dictyobacter aurantiacus</name>
    <dbReference type="NCBI Taxonomy" id="1936993"/>
    <lineage>
        <taxon>Bacteria</taxon>
        <taxon>Bacillati</taxon>
        <taxon>Chloroflexota</taxon>
        <taxon>Ktedonobacteria</taxon>
        <taxon>Ktedonobacterales</taxon>
        <taxon>Dictyobacteraceae</taxon>
        <taxon>Dictyobacter</taxon>
    </lineage>
</organism>
<reference evidence="2" key="1">
    <citation type="submission" date="2018-12" db="EMBL/GenBank/DDBJ databases">
        <title>Tengunoibacter tsumagoiensis gen. nov., sp. nov., Dictyobacter kobayashii sp. nov., D. alpinus sp. nov., and D. joshuensis sp. nov. and description of Dictyobacteraceae fam. nov. within the order Ktedonobacterales isolated from Tengu-no-mugimeshi.</title>
        <authorList>
            <person name="Wang C.M."/>
            <person name="Zheng Y."/>
            <person name="Sakai Y."/>
            <person name="Toyoda A."/>
            <person name="Minakuchi Y."/>
            <person name="Abe K."/>
            <person name="Yokota A."/>
            <person name="Yabe S."/>
        </authorList>
    </citation>
    <scope>NUCLEOTIDE SEQUENCE [LARGE SCALE GENOMIC DNA]</scope>
    <source>
        <strain evidence="2">S-27</strain>
    </source>
</reference>
<dbReference type="Pfam" id="PF10604">
    <property type="entry name" value="Polyketide_cyc2"/>
    <property type="match status" value="1"/>
</dbReference>
<accession>A0A401ZSQ5</accession>
<keyword evidence="2" id="KW-1185">Reference proteome</keyword>
<dbReference type="Proteomes" id="UP000287224">
    <property type="component" value="Unassembled WGS sequence"/>
</dbReference>
<dbReference type="InterPro" id="IPR023393">
    <property type="entry name" value="START-like_dom_sf"/>
</dbReference>
<dbReference type="RefSeq" id="WP_126602781.1">
    <property type="nucleotide sequence ID" value="NZ_BIFQ01000002.1"/>
</dbReference>
<protein>
    <submittedName>
        <fullName evidence="1">Putative polyketide cyclase</fullName>
    </submittedName>
</protein>
<dbReference type="EMBL" id="BIFQ01000002">
    <property type="protein sequence ID" value="GCE09919.1"/>
    <property type="molecule type" value="Genomic_DNA"/>
</dbReference>
<dbReference type="AlphaFoldDB" id="A0A401ZSQ5"/>
<evidence type="ECO:0000313" key="2">
    <source>
        <dbReference type="Proteomes" id="UP000287224"/>
    </source>
</evidence>
<name>A0A401ZSQ5_9CHLR</name>
<proteinExistence type="predicted"/>
<dbReference type="Gene3D" id="3.30.530.20">
    <property type="match status" value="1"/>
</dbReference>
<evidence type="ECO:0000313" key="1">
    <source>
        <dbReference type="EMBL" id="GCE09919.1"/>
    </source>
</evidence>